<dbReference type="PANTHER" id="PTHR46652:SF3">
    <property type="entry name" value="LEUCINE-RICH REPEAT-CONTAINING PROTEIN 9"/>
    <property type="match status" value="1"/>
</dbReference>
<dbReference type="InterPro" id="IPR032675">
    <property type="entry name" value="LRR_dom_sf"/>
</dbReference>
<dbReference type="AlphaFoldDB" id="A0A7X0Y2U5"/>
<organism evidence="6 7">
    <name type="scientific">Listeria grandensis</name>
    <dbReference type="NCBI Taxonomy" id="1494963"/>
    <lineage>
        <taxon>Bacteria</taxon>
        <taxon>Bacillati</taxon>
        <taxon>Bacillota</taxon>
        <taxon>Bacilli</taxon>
        <taxon>Bacillales</taxon>
        <taxon>Listeriaceae</taxon>
        <taxon>Listeria</taxon>
    </lineage>
</organism>
<dbReference type="InterPro" id="IPR046746">
    <property type="entry name" value="Big_15"/>
</dbReference>
<dbReference type="InterPro" id="IPR025875">
    <property type="entry name" value="Leu-rich_rpt_4"/>
</dbReference>
<dbReference type="SUPFAM" id="SSF52058">
    <property type="entry name" value="L domain-like"/>
    <property type="match status" value="1"/>
</dbReference>
<feature type="chain" id="PRO_5038973280" evidence="3">
    <location>
        <begin position="29"/>
        <end position="715"/>
    </location>
</feature>
<evidence type="ECO:0000313" key="6">
    <source>
        <dbReference type="EMBL" id="MBC1935864.1"/>
    </source>
</evidence>
<dbReference type="PROSITE" id="PS51450">
    <property type="entry name" value="LRR"/>
    <property type="match status" value="4"/>
</dbReference>
<reference evidence="6 7" key="1">
    <citation type="submission" date="2020-03" db="EMBL/GenBank/DDBJ databases">
        <title>Soil Listeria distribution.</title>
        <authorList>
            <person name="Liao J."/>
            <person name="Wiedmann M."/>
        </authorList>
    </citation>
    <scope>NUCLEOTIDE SEQUENCE [LARGE SCALE GENOMIC DNA]</scope>
    <source>
        <strain evidence="6 7">FSL L7-0741</strain>
    </source>
</reference>
<evidence type="ECO:0000259" key="5">
    <source>
        <dbReference type="Pfam" id="PF20622"/>
    </source>
</evidence>
<evidence type="ECO:0000256" key="3">
    <source>
        <dbReference type="SAM" id="SignalP"/>
    </source>
</evidence>
<feature type="domain" description="Internalin Ig-like inter-repeat region" evidence="4">
    <location>
        <begin position="411"/>
        <end position="458"/>
    </location>
</feature>
<dbReference type="RefSeq" id="WP_185525743.1">
    <property type="nucleotide sequence ID" value="NZ_JAARWN010000003.1"/>
</dbReference>
<evidence type="ECO:0000256" key="1">
    <source>
        <dbReference type="ARBA" id="ARBA00022614"/>
    </source>
</evidence>
<evidence type="ECO:0000313" key="7">
    <source>
        <dbReference type="Proteomes" id="UP000535908"/>
    </source>
</evidence>
<feature type="domain" description="Internalin Ig-like inter-repeat region" evidence="4">
    <location>
        <begin position="199"/>
        <end position="251"/>
    </location>
</feature>
<dbReference type="InterPro" id="IPR012569">
    <property type="entry name" value="Inl_IR"/>
</dbReference>
<dbReference type="EMBL" id="JAARWN010000003">
    <property type="protein sequence ID" value="MBC1935864.1"/>
    <property type="molecule type" value="Genomic_DNA"/>
</dbReference>
<evidence type="ECO:0000256" key="2">
    <source>
        <dbReference type="ARBA" id="ARBA00022737"/>
    </source>
</evidence>
<dbReference type="Pfam" id="PF20622">
    <property type="entry name" value="Big_15"/>
    <property type="match status" value="3"/>
</dbReference>
<evidence type="ECO:0000259" key="4">
    <source>
        <dbReference type="Pfam" id="PF08191"/>
    </source>
</evidence>
<dbReference type="Pfam" id="PF08191">
    <property type="entry name" value="LRR_adjacent"/>
    <property type="match status" value="2"/>
</dbReference>
<dbReference type="Pfam" id="PF12799">
    <property type="entry name" value="LRR_4"/>
    <property type="match status" value="1"/>
</dbReference>
<proteinExistence type="predicted"/>
<feature type="domain" description="Bacterial Ig" evidence="5">
    <location>
        <begin position="550"/>
        <end position="630"/>
    </location>
</feature>
<dbReference type="InterPro" id="IPR001611">
    <property type="entry name" value="Leu-rich_rpt"/>
</dbReference>
<feature type="signal peptide" evidence="3">
    <location>
        <begin position="1"/>
        <end position="28"/>
    </location>
</feature>
<protein>
    <submittedName>
        <fullName evidence="6">Leucine-rich repeat domain-containing protein</fullName>
    </submittedName>
</protein>
<sequence length="715" mass="77348">MKKSTTTKFSKQLLCLTATMTITLTTIAEPAATMAQELTTKADNKIAHSIGAAEKIASAKASEVTIPDNFLRTELERALNISAGTSITQEMMSRLTSITTASTQIQSLEGMQYATNLSSLHVNNAQVSDVTPLKDLIKLKDVSLNGNKISDLSPLSDLTIASCSALNQKAVLEMVHPEAPIYNVTVNAPKNVGGSSVPVSPENISDNGKFNIITNQISWDGLNKDEGTTQFTWDLTQFGNNFSGIAVQPYEQEVSIPDSTLRSNIKQDLNIPADKPVYPSDMKKLTSFTLNNTDVASIEGMEYAVNLTSIYMNNNKITDITPLQKLDQLTTITLDTNRITDVAPLKDLTNVTKLDLGHNSILDLSPLEGKAYASFTALEQLITPETVQPEGSEHLIKADSPTDIDGNTMFILPDAISDDGIFNLITNQINWKNITQSQGTVQYVWNKDNFSGTYKQAYENKMAGTVTPNEFILGKDKYLTGTYTGDVAKVQLKVGEDTYSGGTVADGKISVYAYGKIKNTTDEVTIIALDKDMNKLDEEKVTVKTETSQGTITPDAFALGTDKYLEGTVTGDVAKVKLTVNGTPFNGGTVADGTFKVYAFDKIKNANDVVTITAYDKQGKELDSKTVTISALSGTVTPDAYTFGTSKYVTGSYTGDVARMELEVDGEIFKGGTVAEGKINFYAHGKIKATSQVVNVLVYDKNGKLLDTEPVSLNK</sequence>
<accession>A0A7X0Y2U5</accession>
<dbReference type="PANTHER" id="PTHR46652">
    <property type="entry name" value="LEUCINE-RICH REPEAT AND IQ DOMAIN-CONTAINING PROTEIN 1-RELATED"/>
    <property type="match status" value="1"/>
</dbReference>
<dbReference type="Proteomes" id="UP000535908">
    <property type="component" value="Unassembled WGS sequence"/>
</dbReference>
<dbReference type="SMART" id="SM00365">
    <property type="entry name" value="LRR_SD22"/>
    <property type="match status" value="3"/>
</dbReference>
<feature type="domain" description="Bacterial Ig" evidence="5">
    <location>
        <begin position="464"/>
        <end position="544"/>
    </location>
</feature>
<feature type="domain" description="Bacterial Ig" evidence="5">
    <location>
        <begin position="634"/>
        <end position="714"/>
    </location>
</feature>
<dbReference type="InterPro" id="IPR050836">
    <property type="entry name" value="SDS22/Internalin_LRR"/>
</dbReference>
<gene>
    <name evidence="6" type="ORF">HCA69_05755</name>
</gene>
<keyword evidence="3" id="KW-0732">Signal</keyword>
<keyword evidence="1" id="KW-0433">Leucine-rich repeat</keyword>
<keyword evidence="2" id="KW-0677">Repeat</keyword>
<dbReference type="Gene3D" id="3.80.10.10">
    <property type="entry name" value="Ribonuclease Inhibitor"/>
    <property type="match status" value="2"/>
</dbReference>
<comment type="caution">
    <text evidence="6">The sequence shown here is derived from an EMBL/GenBank/DDBJ whole genome shotgun (WGS) entry which is preliminary data.</text>
</comment>
<name>A0A7X0Y2U5_9LIST</name>